<evidence type="ECO:0000313" key="2">
    <source>
        <dbReference type="EMBL" id="BAM20844.1"/>
    </source>
</evidence>
<accession>I4DSF4</accession>
<feature type="compositionally biased region" description="Basic and acidic residues" evidence="1">
    <location>
        <begin position="1"/>
        <end position="17"/>
    </location>
</feature>
<feature type="non-terminal residue" evidence="2">
    <location>
        <position position="1"/>
    </location>
</feature>
<feature type="compositionally biased region" description="Polar residues" evidence="1">
    <location>
        <begin position="38"/>
        <end position="54"/>
    </location>
</feature>
<protein>
    <submittedName>
        <fullName evidence="2">Uncharacterized protein</fullName>
    </submittedName>
</protein>
<evidence type="ECO:0000256" key="1">
    <source>
        <dbReference type="SAM" id="MobiDB-lite"/>
    </source>
</evidence>
<dbReference type="AlphaFoldDB" id="I4DSF4"/>
<reference evidence="2" key="1">
    <citation type="journal article" date="2012" name="BMC Biol.">
        <title>Comprehensive microarray-based analysis for stage-specific larval camouflage pattern-associated genes in the swallowtail butterfly, Papilio xuthus.</title>
        <authorList>
            <person name="Futahashi R."/>
            <person name="Shirataki H."/>
            <person name="Narita T."/>
            <person name="Mita K."/>
            <person name="Fujiwara H."/>
        </authorList>
    </citation>
    <scope>NUCLEOTIDE SEQUENCE</scope>
    <source>
        <tissue evidence="2">Epidermis</tissue>
    </source>
</reference>
<organism evidence="2">
    <name type="scientific">Papilio polytes</name>
    <name type="common">Common mormon</name>
    <name type="synonym">Swallowtail butterfly</name>
    <dbReference type="NCBI Taxonomy" id="76194"/>
    <lineage>
        <taxon>Eukaryota</taxon>
        <taxon>Metazoa</taxon>
        <taxon>Ecdysozoa</taxon>
        <taxon>Arthropoda</taxon>
        <taxon>Hexapoda</taxon>
        <taxon>Insecta</taxon>
        <taxon>Pterygota</taxon>
        <taxon>Neoptera</taxon>
        <taxon>Endopterygota</taxon>
        <taxon>Lepidoptera</taxon>
        <taxon>Glossata</taxon>
        <taxon>Ditrysia</taxon>
        <taxon>Papilionoidea</taxon>
        <taxon>Papilionidae</taxon>
        <taxon>Papilioninae</taxon>
        <taxon>Papilio</taxon>
    </lineage>
</organism>
<proteinExistence type="evidence at transcript level"/>
<feature type="region of interest" description="Disordered" evidence="1">
    <location>
        <begin position="1"/>
        <end position="61"/>
    </location>
</feature>
<sequence length="61" mass="6639">AVDGRRADDAGRHRGEHPTVASRHARRRLLPQEALPAHQSQIQKSAAAGSSPQITPLRAFH</sequence>
<name>I4DSF4_PAPPL</name>
<dbReference type="EMBL" id="AK405709">
    <property type="protein sequence ID" value="BAM20844.1"/>
    <property type="molecule type" value="mRNA"/>
</dbReference>